<organism evidence="1 2">
    <name type="scientific">Chryseobacterium luteum</name>
    <dbReference type="NCBI Taxonomy" id="421531"/>
    <lineage>
        <taxon>Bacteria</taxon>
        <taxon>Pseudomonadati</taxon>
        <taxon>Bacteroidota</taxon>
        <taxon>Flavobacteriia</taxon>
        <taxon>Flavobacteriales</taxon>
        <taxon>Weeksellaceae</taxon>
        <taxon>Chryseobacterium group</taxon>
        <taxon>Chryseobacterium</taxon>
    </lineage>
</organism>
<proteinExistence type="predicted"/>
<comment type="caution">
    <text evidence="1">The sequence shown here is derived from an EMBL/GenBank/DDBJ whole genome shotgun (WGS) entry which is preliminary data.</text>
</comment>
<dbReference type="STRING" id="421531.IX38_18450"/>
<dbReference type="AlphaFoldDB" id="A0A085Z3K7"/>
<dbReference type="Proteomes" id="UP000028703">
    <property type="component" value="Unassembled WGS sequence"/>
</dbReference>
<dbReference type="eggNOG" id="ENOG502ZZT5">
    <property type="taxonomic scope" value="Bacteria"/>
</dbReference>
<gene>
    <name evidence="1" type="ORF">IX38_18450</name>
</gene>
<dbReference type="OrthoDB" id="1272128at2"/>
<sequence>MLNKYFTKEEFVLNTENQYQLEFKSKEIGQGSNLTIERKNENGEFETVQAMITRLNDQIFIKWSEPFDGRLIFEK</sequence>
<evidence type="ECO:0000313" key="2">
    <source>
        <dbReference type="Proteomes" id="UP000028703"/>
    </source>
</evidence>
<name>A0A085Z3K7_9FLAO</name>
<dbReference type="EMBL" id="JPRO01000020">
    <property type="protein sequence ID" value="KFE99020.1"/>
    <property type="molecule type" value="Genomic_DNA"/>
</dbReference>
<protein>
    <submittedName>
        <fullName evidence="1">Glutathione synthase</fullName>
    </submittedName>
</protein>
<evidence type="ECO:0000313" key="1">
    <source>
        <dbReference type="EMBL" id="KFE99020.1"/>
    </source>
</evidence>
<keyword evidence="2" id="KW-1185">Reference proteome</keyword>
<reference evidence="1 2" key="1">
    <citation type="submission" date="2014-07" db="EMBL/GenBank/DDBJ databases">
        <title>Genome of Chryseobacterium luteum DSM 18605.</title>
        <authorList>
            <person name="Stropko S.J."/>
            <person name="Pipes S.E."/>
            <person name="Newman J.D."/>
        </authorList>
    </citation>
    <scope>NUCLEOTIDE SEQUENCE [LARGE SCALE GENOMIC DNA]</scope>
    <source>
        <strain evidence="1 2">DSM 18605</strain>
    </source>
</reference>
<dbReference type="RefSeq" id="WP_034707165.1">
    <property type="nucleotide sequence ID" value="NZ_JPRO01000020.1"/>
</dbReference>
<accession>A0A085Z3K7</accession>